<evidence type="ECO:0000259" key="5">
    <source>
        <dbReference type="Pfam" id="PF22820"/>
    </source>
</evidence>
<evidence type="ECO:0000256" key="1">
    <source>
        <dbReference type="SAM" id="MobiDB-lite"/>
    </source>
</evidence>
<dbReference type="EMBL" id="BJYE01000069">
    <property type="protein sequence ID" value="GEN58087.1"/>
    <property type="molecule type" value="Genomic_DNA"/>
</dbReference>
<dbReference type="AlphaFoldDB" id="A0A511X546"/>
<evidence type="ECO:0000313" key="7">
    <source>
        <dbReference type="Proteomes" id="UP000321400"/>
    </source>
</evidence>
<name>A0A511X546_9BACI</name>
<sequence>MYCKNCGTKNDSDKKFCKSCGTPLTTHVVKETPLTSEQAVVQKHQPNNATQQKSKPKKPMATSTKLLLILGIVLLFVLIGTYKWAENYYSFEAQRDRLMDVIKTLDAKAYSEVIESNHPAFEVTEASVQPFVEYLSTRPEAYNDMLRFLMRDKDSFNYYDQLYIRQQGKHLGLFDKYILVITPVEFYVMTNVEKIDVTYEGSEDKLTMQDASTAHVGPVAPGIHHVVVETTLAGEEVLLEHSEAILFADESGYIPEMYVDFETFEFYIYSDVDTATVLVNESPIGDLVDGEGFFGPVLWQEDLVMTFSTVLDTGEEVEKEVQLDPNRYEYNIQVYPSVSSYDIEQTIGQVYRAASVLADEESDEQLDTLASYLVDGRDNDLFNTYKNTGKRYRDNDDISSVYYRVYLQEYDVIDLTTVRVTYELSVNEYGSAGDYFELMFTGDMKILDDGMYAIESVSLVD</sequence>
<feature type="domain" description="Zinc-ribbon" evidence="3">
    <location>
        <begin position="2"/>
        <end position="24"/>
    </location>
</feature>
<feature type="region of interest" description="Disordered" evidence="1">
    <location>
        <begin position="37"/>
        <end position="58"/>
    </location>
</feature>
<organism evidence="6 7">
    <name type="scientific">Halolactibacillus alkaliphilus</name>
    <dbReference type="NCBI Taxonomy" id="442899"/>
    <lineage>
        <taxon>Bacteria</taxon>
        <taxon>Bacillati</taxon>
        <taxon>Bacillota</taxon>
        <taxon>Bacilli</taxon>
        <taxon>Bacillales</taxon>
        <taxon>Bacillaceae</taxon>
        <taxon>Halolactibacillus</taxon>
    </lineage>
</organism>
<feature type="compositionally biased region" description="Polar residues" evidence="1">
    <location>
        <begin position="37"/>
        <end position="53"/>
    </location>
</feature>
<dbReference type="Pfam" id="PF22813">
    <property type="entry name" value="TcaA_2nd"/>
    <property type="match status" value="1"/>
</dbReference>
<reference evidence="6 7" key="1">
    <citation type="submission" date="2019-07" db="EMBL/GenBank/DDBJ databases">
        <title>Whole genome shotgun sequence of Halolactibacillus alkaliphilus NBRC 103919.</title>
        <authorList>
            <person name="Hosoyama A."/>
            <person name="Uohara A."/>
            <person name="Ohji S."/>
            <person name="Ichikawa N."/>
        </authorList>
    </citation>
    <scope>NUCLEOTIDE SEQUENCE [LARGE SCALE GENOMIC DNA]</scope>
    <source>
        <strain evidence="6 7">NBRC 103919</strain>
    </source>
</reference>
<dbReference type="STRING" id="442899.SAMN05720591_1593"/>
<dbReference type="InterPro" id="IPR054529">
    <property type="entry name" value="TcaA_2nd"/>
</dbReference>
<keyword evidence="2" id="KW-0812">Transmembrane</keyword>
<gene>
    <name evidence="6" type="ORF">HAL01_25510</name>
</gene>
<feature type="domain" description="TcaA 4th" evidence="5">
    <location>
        <begin position="266"/>
        <end position="331"/>
    </location>
</feature>
<dbReference type="Pfam" id="PF22820">
    <property type="entry name" value="TcaA_3rd_4th"/>
    <property type="match status" value="1"/>
</dbReference>
<protein>
    <submittedName>
        <fullName evidence="6">Uncharacterized protein</fullName>
    </submittedName>
</protein>
<dbReference type="Proteomes" id="UP000321400">
    <property type="component" value="Unassembled WGS sequence"/>
</dbReference>
<proteinExistence type="predicted"/>
<dbReference type="InterPro" id="IPR026870">
    <property type="entry name" value="Zinc_ribbon_dom"/>
</dbReference>
<dbReference type="GO" id="GO:0005886">
    <property type="term" value="C:plasma membrane"/>
    <property type="evidence" value="ECO:0007669"/>
    <property type="project" value="UniProtKB-SubCell"/>
</dbReference>
<accession>A0A511X546</accession>
<evidence type="ECO:0000259" key="4">
    <source>
        <dbReference type="Pfam" id="PF22813"/>
    </source>
</evidence>
<dbReference type="InterPro" id="IPR054530">
    <property type="entry name" value="TcaA_4th"/>
</dbReference>
<dbReference type="RefSeq" id="WP_089803689.1">
    <property type="nucleotide sequence ID" value="NZ_BJYE01000069.1"/>
</dbReference>
<feature type="domain" description="TcaA second" evidence="4">
    <location>
        <begin position="93"/>
        <end position="181"/>
    </location>
</feature>
<evidence type="ECO:0000259" key="3">
    <source>
        <dbReference type="Pfam" id="PF13240"/>
    </source>
</evidence>
<evidence type="ECO:0000256" key="2">
    <source>
        <dbReference type="SAM" id="Phobius"/>
    </source>
</evidence>
<keyword evidence="7" id="KW-1185">Reference proteome</keyword>
<comment type="caution">
    <text evidence="6">The sequence shown here is derived from an EMBL/GenBank/DDBJ whole genome shotgun (WGS) entry which is preliminary data.</text>
</comment>
<evidence type="ECO:0000313" key="6">
    <source>
        <dbReference type="EMBL" id="GEN58087.1"/>
    </source>
</evidence>
<keyword evidence="2" id="KW-1133">Transmembrane helix</keyword>
<dbReference type="PANTHER" id="PTHR40038">
    <property type="entry name" value="MEMBRANE-ASSOCIATED PROTEIN TCAA"/>
    <property type="match status" value="1"/>
</dbReference>
<dbReference type="Pfam" id="PF13240">
    <property type="entry name" value="Zn_Ribbon_1"/>
    <property type="match status" value="1"/>
</dbReference>
<feature type="transmembrane region" description="Helical" evidence="2">
    <location>
        <begin position="66"/>
        <end position="85"/>
    </location>
</feature>
<dbReference type="PANTHER" id="PTHR40038:SF1">
    <property type="entry name" value="MEMBRANE-ASSOCIATED PROTEIN TCAA"/>
    <property type="match status" value="1"/>
</dbReference>
<keyword evidence="2" id="KW-0472">Membrane</keyword>